<reference evidence="2 3" key="1">
    <citation type="submission" date="2022-10" db="EMBL/GenBank/DDBJ databases">
        <title>Weissella fermenti sp. nov., isolated from fermented cabbage.</title>
        <authorList>
            <person name="Lee J.K."/>
            <person name="Baek J.H."/>
            <person name="Choi D.G."/>
            <person name="Kim J.M."/>
            <person name="Jeon C.O."/>
        </authorList>
    </citation>
    <scope>NUCLEOTIDE SEQUENCE [LARGE SCALE GENOMIC DNA]</scope>
    <source>
        <strain evidence="2 3">KACC 18534</strain>
    </source>
</reference>
<protein>
    <submittedName>
        <fullName evidence="2">HD family phosphohydrolase</fullName>
    </submittedName>
</protein>
<feature type="domain" description="HD" evidence="1">
    <location>
        <begin position="26"/>
        <end position="128"/>
    </location>
</feature>
<dbReference type="Gene3D" id="1.20.58.1910">
    <property type="match status" value="1"/>
</dbReference>
<dbReference type="InterPro" id="IPR003607">
    <property type="entry name" value="HD/PDEase_dom"/>
</dbReference>
<evidence type="ECO:0000313" key="2">
    <source>
        <dbReference type="EMBL" id="MCW0953410.1"/>
    </source>
</evidence>
<evidence type="ECO:0000259" key="1">
    <source>
        <dbReference type="Pfam" id="PF01966"/>
    </source>
</evidence>
<dbReference type="Pfam" id="PF01966">
    <property type="entry name" value="HD"/>
    <property type="match status" value="1"/>
</dbReference>
<dbReference type="PANTHER" id="PTHR33594:SF1">
    <property type="entry name" value="HD_PDEASE DOMAIN-CONTAINING PROTEIN"/>
    <property type="match status" value="1"/>
</dbReference>
<organism evidence="2 3">
    <name type="scientific">Weissella ceti</name>
    <dbReference type="NCBI Taxonomy" id="759620"/>
    <lineage>
        <taxon>Bacteria</taxon>
        <taxon>Bacillati</taxon>
        <taxon>Bacillota</taxon>
        <taxon>Bacilli</taxon>
        <taxon>Lactobacillales</taxon>
        <taxon>Lactobacillaceae</taxon>
        <taxon>Weissella</taxon>
    </lineage>
</organism>
<dbReference type="Proteomes" id="UP001526225">
    <property type="component" value="Unassembled WGS sequence"/>
</dbReference>
<dbReference type="SUPFAM" id="SSF109604">
    <property type="entry name" value="HD-domain/PDEase-like"/>
    <property type="match status" value="1"/>
</dbReference>
<dbReference type="Gene3D" id="1.10.472.50">
    <property type="entry name" value="HD-domain/PDEase-like"/>
    <property type="match status" value="1"/>
</dbReference>
<evidence type="ECO:0000313" key="3">
    <source>
        <dbReference type="Proteomes" id="UP001526225"/>
    </source>
</evidence>
<gene>
    <name evidence="2" type="ORF">OIT44_04900</name>
</gene>
<proteinExistence type="predicted"/>
<sequence>MEERLVALMHFMEDLQGTDATGHGDDHVHRAIKLAQHILTTEPDADEFITLAAIILHDTYDEKLVDDQAAAKQVVMDKLVELGISEIDRETIFLIIDNMSWSKERFGNPEPLPLEGQIVQDADRLEAMGLTGVVRTMQYGIPRGHIIYDPSMPPRELKTKADYRSDEGETIINHFYEKLLLLPDSLNTDEGKRIGAKRDAAMRAFIDQYLAEWHNTDY</sequence>
<accession>A0ABT3E4X3</accession>
<keyword evidence="3" id="KW-1185">Reference proteome</keyword>
<dbReference type="EMBL" id="JAOZFE010000004">
    <property type="protein sequence ID" value="MCW0953410.1"/>
    <property type="molecule type" value="Genomic_DNA"/>
</dbReference>
<dbReference type="PANTHER" id="PTHR33594">
    <property type="entry name" value="SUPERFAMILY HYDROLASE, PUTATIVE (AFU_ORTHOLOGUE AFUA_1G03035)-RELATED"/>
    <property type="match status" value="1"/>
</dbReference>
<name>A0ABT3E4X3_9LACO</name>
<dbReference type="RefSeq" id="WP_213408925.1">
    <property type="nucleotide sequence ID" value="NZ_CP074441.1"/>
</dbReference>
<dbReference type="CDD" id="cd00077">
    <property type="entry name" value="HDc"/>
    <property type="match status" value="1"/>
</dbReference>
<comment type="caution">
    <text evidence="2">The sequence shown here is derived from an EMBL/GenBank/DDBJ whole genome shotgun (WGS) entry which is preliminary data.</text>
</comment>
<dbReference type="InterPro" id="IPR006674">
    <property type="entry name" value="HD_domain"/>
</dbReference>